<keyword evidence="3" id="KW-1185">Reference proteome</keyword>
<accession>A0A9W8JDS8</accession>
<feature type="region of interest" description="Disordered" evidence="1">
    <location>
        <begin position="240"/>
        <end position="275"/>
    </location>
</feature>
<feature type="non-terminal residue" evidence="2">
    <location>
        <position position="1402"/>
    </location>
</feature>
<reference evidence="2" key="1">
    <citation type="submission" date="2022-06" db="EMBL/GenBank/DDBJ databases">
        <title>Genome Sequence of Candolleomyces eurysporus.</title>
        <authorList>
            <person name="Buettner E."/>
        </authorList>
    </citation>
    <scope>NUCLEOTIDE SEQUENCE</scope>
    <source>
        <strain evidence="2">VTCC 930004</strain>
    </source>
</reference>
<evidence type="ECO:0000256" key="1">
    <source>
        <dbReference type="SAM" id="MobiDB-lite"/>
    </source>
</evidence>
<sequence length="1402" mass="157731">MEYRIVKSTVLNIASCASSGSYLLCSKNPDTGGWEIEDVSPASFRIDPDIVKRLLAALNNSTGADIRIDSDIIDRVFVTANNSSGKPQEKGDGDGDLTNFSDDEDEGDGEIGDEEIDLMIEQELHADEDQLLAIRGMAELISQGGLQRPVEDECALGDRDETHTNPSGVVVSPVPESTYIRALEGIVSEAPGDTNELDFCDRLMWGLDPDVNEADSEEGSMDQPNLCDDITSLFGSTKSHIHSQISPSPDAVITTPRSPTFEAPGSLPQTAEEDFSSPQFTVENEQAPSMPPRHRSSRLASQFVTRLDESEDDEDEELPSMPQRRRSLLHQRSRTAMRIDSEEETDDVDDSYEPVDDEDEGANMLSPRGRVLPSESPKKKKFRNTLTSNPSSLITTPFLKSCKLAYHFQYQFIVCIPCQMQWDPNASKYVTDSGERHSSPLPPKMSRVGFKKRITDELTQELRERNLLESGEALDILTSYSTSHSNVREGKWLESVKPDLDQEGPVEGLKVYEHAEESIRHHYTPINPEGPKRKKSTSGKPKTKERKYCIDHDVGRQRGDKLYTIAPVQSFFMANAVRALFPVIYPSQTNRLRSMPVPPTLPSSSSSIDFSFEALADLIDQEESRYESTMCTKARCASELVEPVFVKMNMVDLWEQIPMPAVRKVLSIRPVRWDTATEPTRRLFAAISVTFMSICSKVKRADPGLLALIGKGAALYESPKGRPFSIPQKESTLHAYLLFEVQLLRRMLYVLRRPIERTDQTRVFRFNDTQEEALRRLEKALCTKALSLVEVGDCVQAALETLYFPQCPEKAVFDVFDAPLSTYLALAQFSVRLRAYHHIYQDFQQWSAPVTKPTPTKASSPPATSTVLHYESTSTPPVVEQHHTPPSPSNPPHHESLFTPPTTPHHKYLFTPQSEQHHSPAGSLPSPSPVLQRTLRPRNPRIAGSNAGSNAGSESDVEMNNLSSDYHESESESGGANWDFTGPRSNVVKEQDEDDRMEVDERAGTQPTAKVVPRAGDATVDGWFSHVKSWSRKYLTPGNISPYSMLRHFMHLTSVHQFRAHKHPNMQWVNDDLLVVDQKHQFVPSKFFNFVDYQLEQLEVFFKDRVLRGFSLGDLDVVCDFTKLKDSGDVKTEWYSCLLPLKDMQNEDSKKFLVNLLQRGDLVSPLPGAEMDWKCEGSPGRTTEENLMQIANTVSRRHLFVESILGTLAIFSNYWKGAKAQGRFKEILRVLPYRISRLLFILIRVVRPVEHLFIMRFESLKNQESFTTNYRTKLWASGGHQLGNRVLMDSVALFFKHPDRYGNLTFEWISGVRPYHHLTVAIQRRLLPGPSRYSPEVAKAGVDIGDLQAGRSDGVSAQNYAVLSSFIPAESGLISHYQALSMRWHGLFGQSTGFESDRVYIV</sequence>
<name>A0A9W8JDS8_9AGAR</name>
<gene>
    <name evidence="2" type="ORF">H1R20_g3097</name>
</gene>
<feature type="compositionally biased region" description="Acidic residues" evidence="1">
    <location>
        <begin position="101"/>
        <end position="110"/>
    </location>
</feature>
<evidence type="ECO:0000313" key="3">
    <source>
        <dbReference type="Proteomes" id="UP001140091"/>
    </source>
</evidence>
<feature type="compositionally biased region" description="Low complexity" evidence="1">
    <location>
        <begin position="850"/>
        <end position="867"/>
    </location>
</feature>
<feature type="compositionally biased region" description="Basic residues" evidence="1">
    <location>
        <begin position="323"/>
        <end position="335"/>
    </location>
</feature>
<organism evidence="2 3">
    <name type="scientific">Candolleomyces eurysporus</name>
    <dbReference type="NCBI Taxonomy" id="2828524"/>
    <lineage>
        <taxon>Eukaryota</taxon>
        <taxon>Fungi</taxon>
        <taxon>Dikarya</taxon>
        <taxon>Basidiomycota</taxon>
        <taxon>Agaricomycotina</taxon>
        <taxon>Agaricomycetes</taxon>
        <taxon>Agaricomycetidae</taxon>
        <taxon>Agaricales</taxon>
        <taxon>Agaricineae</taxon>
        <taxon>Psathyrellaceae</taxon>
        <taxon>Candolleomyces</taxon>
    </lineage>
</organism>
<protein>
    <submittedName>
        <fullName evidence="2">Uncharacterized protein</fullName>
    </submittedName>
</protein>
<evidence type="ECO:0000313" key="2">
    <source>
        <dbReference type="EMBL" id="KAJ2934001.1"/>
    </source>
</evidence>
<feature type="compositionally biased region" description="Acidic residues" evidence="1">
    <location>
        <begin position="309"/>
        <end position="318"/>
    </location>
</feature>
<feature type="region of interest" description="Disordered" evidence="1">
    <location>
        <begin position="520"/>
        <end position="546"/>
    </location>
</feature>
<feature type="region of interest" description="Disordered" evidence="1">
    <location>
        <begin position="305"/>
        <end position="387"/>
    </location>
</feature>
<dbReference type="Proteomes" id="UP001140091">
    <property type="component" value="Unassembled WGS sequence"/>
</dbReference>
<feature type="compositionally biased region" description="Basic residues" evidence="1">
    <location>
        <begin position="532"/>
        <end position="545"/>
    </location>
</feature>
<feature type="region of interest" description="Disordered" evidence="1">
    <location>
        <begin position="82"/>
        <end position="110"/>
    </location>
</feature>
<feature type="compositionally biased region" description="Low complexity" evidence="1">
    <location>
        <begin position="943"/>
        <end position="953"/>
    </location>
</feature>
<feature type="compositionally biased region" description="Acidic residues" evidence="1">
    <location>
        <begin position="341"/>
        <end position="361"/>
    </location>
</feature>
<dbReference type="EMBL" id="JANBPK010000729">
    <property type="protein sequence ID" value="KAJ2934001.1"/>
    <property type="molecule type" value="Genomic_DNA"/>
</dbReference>
<proteinExistence type="predicted"/>
<comment type="caution">
    <text evidence="2">The sequence shown here is derived from an EMBL/GenBank/DDBJ whole genome shotgun (WGS) entry which is preliminary data.</text>
</comment>
<feature type="region of interest" description="Disordered" evidence="1">
    <location>
        <begin position="850"/>
        <end position="1009"/>
    </location>
</feature>
<dbReference type="OrthoDB" id="2690684at2759"/>